<dbReference type="InterPro" id="IPR018606">
    <property type="entry name" value="Arb1"/>
</dbReference>
<proteinExistence type="predicted"/>
<gene>
    <name evidence="2" type="primary">arb1</name>
    <name evidence="2" type="ORF">LSUE1_G007241</name>
</gene>
<keyword evidence="3" id="KW-1185">Reference proteome</keyword>
<feature type="region of interest" description="Disordered" evidence="1">
    <location>
        <begin position="45"/>
        <end position="124"/>
    </location>
</feature>
<evidence type="ECO:0000256" key="1">
    <source>
        <dbReference type="SAM" id="MobiDB-lite"/>
    </source>
</evidence>
<feature type="compositionally biased region" description="Basic residues" evidence="1">
    <location>
        <begin position="114"/>
        <end position="124"/>
    </location>
</feature>
<sequence>MSAPRAEDISRAISDLDLNGLRERSGNVPGRAENGLRYTKEELLSIRSTGKVEPDGDTPAGFTTPPDLPLPNAPPPTPASPPDGSALVPNGPNGELNGGLNGAVGAVGENGVPAKKKKKKSSGINKKLKVNPTGFEEFYADPPTTPEEHEAESDLYDPRIQTCVQRYRARRKLDSIRANIFSKYLILGGIEATVKAFTGGALDKETLESSTAEEIAAVQATDFIRTGTKNAKYYDPSDADKWVVDFEGVAKGFFSRTVPFRLGADTDEEIKMASAVIRNFLNYVLQHNVCPEYVEDVMAARRVCDLAEKDLMAIRKFRTKLPGDFNIAASTICGGRYQCEFISTQLWNSGEDPQQETVAAHVGMAQKQAEIIFQAGIAFKGSDYLFKLASKKGIHIVKTEAKAYEVVAVERASLTSIEEIAVVKNHLGVVNTIKALGVLKIRAWEGPGLDPEDFTDDEEPEMSIDESIESFWLEDDILQMIHPGLKLILVVHELNIGIKFFDQINGLYCSFHTYLENEKMHGWKEPAINDRAPPTEDDPDVEMRIENAIQEGELAEDEKTFGGK</sequence>
<dbReference type="EMBL" id="QGMK01001985">
    <property type="protein sequence ID" value="TVY62330.1"/>
    <property type="molecule type" value="Genomic_DNA"/>
</dbReference>
<feature type="compositionally biased region" description="Pro residues" evidence="1">
    <location>
        <begin position="66"/>
        <end position="81"/>
    </location>
</feature>
<dbReference type="GO" id="GO:0031047">
    <property type="term" value="P:regulatory ncRNA-mediated gene silencing"/>
    <property type="evidence" value="ECO:0007669"/>
    <property type="project" value="InterPro"/>
</dbReference>
<reference evidence="2 3" key="1">
    <citation type="submission" date="2018-05" db="EMBL/GenBank/DDBJ databases">
        <title>Genome sequencing and assembly of the regulated plant pathogen Lachnellula willkommii and related sister species for the development of diagnostic species identification markers.</title>
        <authorList>
            <person name="Giroux E."/>
            <person name="Bilodeau G."/>
        </authorList>
    </citation>
    <scope>NUCLEOTIDE SEQUENCE [LARGE SCALE GENOMIC DNA]</scope>
    <source>
        <strain evidence="2 3">CBS 268.59</strain>
    </source>
</reference>
<feature type="compositionally biased region" description="Basic and acidic residues" evidence="1">
    <location>
        <begin position="45"/>
        <end position="54"/>
    </location>
</feature>
<comment type="caution">
    <text evidence="2">The sequence shown here is derived from an EMBL/GenBank/DDBJ whole genome shotgun (WGS) entry which is preliminary data.</text>
</comment>
<dbReference type="GO" id="GO:0033167">
    <property type="term" value="C:ARC complex"/>
    <property type="evidence" value="ECO:0007669"/>
    <property type="project" value="InterPro"/>
</dbReference>
<dbReference type="OrthoDB" id="435402at2759"/>
<evidence type="ECO:0000313" key="2">
    <source>
        <dbReference type="EMBL" id="TVY62330.1"/>
    </source>
</evidence>
<evidence type="ECO:0000313" key="3">
    <source>
        <dbReference type="Proteomes" id="UP000469558"/>
    </source>
</evidence>
<dbReference type="Proteomes" id="UP000469558">
    <property type="component" value="Unassembled WGS sequence"/>
</dbReference>
<accession>A0A8T9BX09</accession>
<organism evidence="2 3">
    <name type="scientific">Lachnellula suecica</name>
    <dbReference type="NCBI Taxonomy" id="602035"/>
    <lineage>
        <taxon>Eukaryota</taxon>
        <taxon>Fungi</taxon>
        <taxon>Dikarya</taxon>
        <taxon>Ascomycota</taxon>
        <taxon>Pezizomycotina</taxon>
        <taxon>Leotiomycetes</taxon>
        <taxon>Helotiales</taxon>
        <taxon>Lachnaceae</taxon>
        <taxon>Lachnellula</taxon>
    </lineage>
</organism>
<protein>
    <submittedName>
        <fullName evidence="2">Argonaute-binding protein</fullName>
    </submittedName>
</protein>
<feature type="compositionally biased region" description="Low complexity" evidence="1">
    <location>
        <begin position="103"/>
        <end position="113"/>
    </location>
</feature>
<name>A0A8T9BX09_9HELO</name>
<dbReference type="AlphaFoldDB" id="A0A8T9BX09"/>
<dbReference type="Pfam" id="PF09692">
    <property type="entry name" value="Arb1"/>
    <property type="match status" value="1"/>
</dbReference>